<feature type="domain" description="Glycosyltransferase 2-like" evidence="2">
    <location>
        <begin position="11"/>
        <end position="118"/>
    </location>
</feature>
<dbReference type="Proteomes" id="UP000018896">
    <property type="component" value="Unassembled WGS sequence"/>
</dbReference>
<dbReference type="EMBL" id="BAUV01000023">
    <property type="protein sequence ID" value="GAE35809.1"/>
    <property type="molecule type" value="Genomic_DNA"/>
</dbReference>
<dbReference type="PANTHER" id="PTHR22916">
    <property type="entry name" value="GLYCOSYLTRANSFERASE"/>
    <property type="match status" value="1"/>
</dbReference>
<comment type="caution">
    <text evidence="3">The sequence shown here is derived from an EMBL/GenBank/DDBJ whole genome shotgun (WGS) entry which is preliminary data.</text>
</comment>
<gene>
    <name evidence="3" type="ORF">JCM9157_2946</name>
</gene>
<evidence type="ECO:0000313" key="4">
    <source>
        <dbReference type="Proteomes" id="UP000018896"/>
    </source>
</evidence>
<dbReference type="eggNOG" id="COG0463">
    <property type="taxonomic scope" value="Bacteria"/>
</dbReference>
<dbReference type="PANTHER" id="PTHR22916:SF3">
    <property type="entry name" value="UDP-GLCNAC:BETAGAL BETA-1,3-N-ACETYLGLUCOSAMINYLTRANSFERASE-LIKE PROTEIN 1"/>
    <property type="match status" value="1"/>
</dbReference>
<dbReference type="AlphaFoldDB" id="W4QWW2"/>
<evidence type="ECO:0000259" key="2">
    <source>
        <dbReference type="Pfam" id="PF00535"/>
    </source>
</evidence>
<comment type="similarity">
    <text evidence="1">Belongs to the glycosyltransferase 2 family.</text>
</comment>
<accession>W4QWW2</accession>
<name>W4QWW2_HALA3</name>
<keyword evidence="3" id="KW-0808">Transferase</keyword>
<sequence>MSATTLKPLVSIVTPVFNAERFVTETIESVLSQTYSNWELILVDDCSSDRSKEIIQSFQEKDQRIKYVCLETNMGAAVARNTGINKAIGKYLAFLDSDDMWHPDKLEKQVALWKMVRKYLVLQATIC</sequence>
<dbReference type="InterPro" id="IPR001173">
    <property type="entry name" value="Glyco_trans_2-like"/>
</dbReference>
<dbReference type="CDD" id="cd00761">
    <property type="entry name" value="Glyco_tranf_GTA_type"/>
    <property type="match status" value="1"/>
</dbReference>
<dbReference type="Gene3D" id="3.90.550.10">
    <property type="entry name" value="Spore Coat Polysaccharide Biosynthesis Protein SpsA, Chain A"/>
    <property type="match status" value="1"/>
</dbReference>
<keyword evidence="4" id="KW-1185">Reference proteome</keyword>
<dbReference type="Pfam" id="PF00535">
    <property type="entry name" value="Glycos_transf_2"/>
    <property type="match status" value="1"/>
</dbReference>
<dbReference type="InterPro" id="IPR029044">
    <property type="entry name" value="Nucleotide-diphossugar_trans"/>
</dbReference>
<protein>
    <submittedName>
        <fullName evidence="3">Putative N-acetylgalactosaminyl-diphosphoundecaprenol glucuronosyltransferase</fullName>
    </submittedName>
</protein>
<evidence type="ECO:0000256" key="1">
    <source>
        <dbReference type="ARBA" id="ARBA00006739"/>
    </source>
</evidence>
<evidence type="ECO:0000313" key="3">
    <source>
        <dbReference type="EMBL" id="GAE35809.1"/>
    </source>
</evidence>
<dbReference type="STRING" id="1236973.JCM9157_2946"/>
<dbReference type="GO" id="GO:0016758">
    <property type="term" value="F:hexosyltransferase activity"/>
    <property type="evidence" value="ECO:0007669"/>
    <property type="project" value="UniProtKB-ARBA"/>
</dbReference>
<reference evidence="3 4" key="1">
    <citation type="journal article" date="2014" name="Genome Announc.">
        <title>Draft Genome Sequences of Three Alkaliphilic Bacillus Strains, Bacillus wakoensis JCM 9140T, Bacillus akibai JCM 9157T, and Bacillus hemicellulosilyticus JCM 9152T.</title>
        <authorList>
            <person name="Yuki M."/>
            <person name="Oshima K."/>
            <person name="Suda W."/>
            <person name="Oshida Y."/>
            <person name="Kitamura K."/>
            <person name="Iida T."/>
            <person name="Hattori M."/>
            <person name="Ohkuma M."/>
        </authorList>
    </citation>
    <scope>NUCLEOTIDE SEQUENCE [LARGE SCALE GENOMIC DNA]</scope>
    <source>
        <strain evidence="3 4">JCM 9157</strain>
    </source>
</reference>
<organism evidence="3 4">
    <name type="scientific">Halalkalibacter akibai (strain ATCC 43226 / DSM 21942 / CIP 109018 / JCM 9157 / 1139)</name>
    <name type="common">Bacillus akibai</name>
    <dbReference type="NCBI Taxonomy" id="1236973"/>
    <lineage>
        <taxon>Bacteria</taxon>
        <taxon>Bacillati</taxon>
        <taxon>Bacillota</taxon>
        <taxon>Bacilli</taxon>
        <taxon>Bacillales</taxon>
        <taxon>Bacillaceae</taxon>
        <taxon>Halalkalibacter</taxon>
    </lineage>
</organism>
<dbReference type="SUPFAM" id="SSF53448">
    <property type="entry name" value="Nucleotide-diphospho-sugar transferases"/>
    <property type="match status" value="1"/>
</dbReference>
<proteinExistence type="inferred from homology"/>